<evidence type="ECO:0000313" key="5">
    <source>
        <dbReference type="EMBL" id="MBH9578334.1"/>
    </source>
</evidence>
<dbReference type="InterPro" id="IPR000182">
    <property type="entry name" value="GNAT_dom"/>
</dbReference>
<dbReference type="InterPro" id="IPR016181">
    <property type="entry name" value="Acyl_CoA_acyltransferase"/>
</dbReference>
<accession>A0A931J2F8</accession>
<dbReference type="GO" id="GO:0016747">
    <property type="term" value="F:acyltransferase activity, transferring groups other than amino-acyl groups"/>
    <property type="evidence" value="ECO:0007669"/>
    <property type="project" value="InterPro"/>
</dbReference>
<feature type="region of interest" description="Disordered" evidence="3">
    <location>
        <begin position="134"/>
        <end position="156"/>
    </location>
</feature>
<dbReference type="RefSeq" id="WP_198112104.1">
    <property type="nucleotide sequence ID" value="NZ_JAEDAK010000011.1"/>
</dbReference>
<keyword evidence="2" id="KW-0012">Acyltransferase</keyword>
<dbReference type="AlphaFoldDB" id="A0A931J2F8"/>
<evidence type="ECO:0000256" key="2">
    <source>
        <dbReference type="ARBA" id="ARBA00023315"/>
    </source>
</evidence>
<dbReference type="PROSITE" id="PS51186">
    <property type="entry name" value="GNAT"/>
    <property type="match status" value="1"/>
</dbReference>
<keyword evidence="6" id="KW-1185">Reference proteome</keyword>
<dbReference type="EMBL" id="JAEDAK010000011">
    <property type="protein sequence ID" value="MBH9578334.1"/>
    <property type="molecule type" value="Genomic_DNA"/>
</dbReference>
<dbReference type="CDD" id="cd04301">
    <property type="entry name" value="NAT_SF"/>
    <property type="match status" value="1"/>
</dbReference>
<reference evidence="5" key="1">
    <citation type="submission" date="2020-12" db="EMBL/GenBank/DDBJ databases">
        <title>The genome sequence of Inhella sp. 1Y17.</title>
        <authorList>
            <person name="Liu Y."/>
        </authorList>
    </citation>
    <scope>NUCLEOTIDE SEQUENCE</scope>
    <source>
        <strain evidence="5">1Y17</strain>
    </source>
</reference>
<dbReference type="SUPFAM" id="SSF55729">
    <property type="entry name" value="Acyl-CoA N-acyltransferases (Nat)"/>
    <property type="match status" value="1"/>
</dbReference>
<organism evidence="5 6">
    <name type="scientific">Inhella proteolytica</name>
    <dbReference type="NCBI Taxonomy" id="2795029"/>
    <lineage>
        <taxon>Bacteria</taxon>
        <taxon>Pseudomonadati</taxon>
        <taxon>Pseudomonadota</taxon>
        <taxon>Betaproteobacteria</taxon>
        <taxon>Burkholderiales</taxon>
        <taxon>Sphaerotilaceae</taxon>
        <taxon>Inhella</taxon>
    </lineage>
</organism>
<evidence type="ECO:0000256" key="3">
    <source>
        <dbReference type="SAM" id="MobiDB-lite"/>
    </source>
</evidence>
<dbReference type="Gene3D" id="3.40.630.30">
    <property type="match status" value="1"/>
</dbReference>
<evidence type="ECO:0000259" key="4">
    <source>
        <dbReference type="PROSITE" id="PS51186"/>
    </source>
</evidence>
<dbReference type="Proteomes" id="UP000613266">
    <property type="component" value="Unassembled WGS sequence"/>
</dbReference>
<keyword evidence="1" id="KW-0808">Transferase</keyword>
<dbReference type="InterPro" id="IPR050832">
    <property type="entry name" value="Bact_Acetyltransf"/>
</dbReference>
<dbReference type="PANTHER" id="PTHR43877:SF2">
    <property type="entry name" value="AMINOALKYLPHOSPHONATE N-ACETYLTRANSFERASE-RELATED"/>
    <property type="match status" value="1"/>
</dbReference>
<sequence>MPIALRAAHPQDAEAVAQVLCESRRVFLPFAPMAHPPDEVQAWIASALIPGGGVTIATRAGQAVAMLALSGDDPCRWINQLCVMPGHTGLGFGAQLLRFAHDTLPPPIRLYTFQANSGARRFYERHGYQAIASSDGAGNEERSPDVLYEWRGGGPG</sequence>
<protein>
    <submittedName>
        <fullName evidence="5">GNAT family N-acetyltransferase</fullName>
    </submittedName>
</protein>
<proteinExistence type="predicted"/>
<evidence type="ECO:0000256" key="1">
    <source>
        <dbReference type="ARBA" id="ARBA00022679"/>
    </source>
</evidence>
<evidence type="ECO:0000313" key="6">
    <source>
        <dbReference type="Proteomes" id="UP000613266"/>
    </source>
</evidence>
<feature type="domain" description="N-acetyltransferase" evidence="4">
    <location>
        <begin position="3"/>
        <end position="153"/>
    </location>
</feature>
<dbReference type="Pfam" id="PF00583">
    <property type="entry name" value="Acetyltransf_1"/>
    <property type="match status" value="1"/>
</dbReference>
<dbReference type="PANTHER" id="PTHR43877">
    <property type="entry name" value="AMINOALKYLPHOSPHONATE N-ACETYLTRANSFERASE-RELATED-RELATED"/>
    <property type="match status" value="1"/>
</dbReference>
<gene>
    <name evidence="5" type="ORF">I7X39_15695</name>
</gene>
<name>A0A931J2F8_9BURK</name>
<comment type="caution">
    <text evidence="5">The sequence shown here is derived from an EMBL/GenBank/DDBJ whole genome shotgun (WGS) entry which is preliminary data.</text>
</comment>